<dbReference type="EMBL" id="FOJG01000002">
    <property type="protein sequence ID" value="SEW53055.1"/>
    <property type="molecule type" value="Genomic_DNA"/>
</dbReference>
<evidence type="ECO:0000259" key="1">
    <source>
        <dbReference type="Pfam" id="PF04773"/>
    </source>
</evidence>
<dbReference type="InterPro" id="IPR012373">
    <property type="entry name" value="Ferrdict_sens_TM"/>
</dbReference>
<sequence>MQHIAGLFLQKLQGTLDSAAATELEQWLSAQSAENRAFYTSMTSWTEIEEALHQFYQIDETAAWNDVWQRIGQESPKTSPAIRPIWIRRTAAAAAVLLLVGLGTGWWLHRKTVINSTIPPMASLGDTNVVPGGNKATLQLADGSVIVLDSAANGALSQQGNTLVRKEKEGALSYESLSPRPDTALVYNKVSTPRGGQYQVVLPDGTKVWLNAASSLRYPTAFNGNERSVELTGEAYFEVAANATKHFKVTVASSQHTPMQLEVLGTSFNIQAYGDEPVQAATLVTGKVNVVAGDQQALLIPGHEALLTRHSNRMQVQAADLDATLAWKNGLFYLQDANITDIMRQIARWYDVDVVYEGAIPQQFVGKIPRSMNLPDVLKILESTGWVHFRVEGKKITVQP</sequence>
<dbReference type="PANTHER" id="PTHR30273:SF2">
    <property type="entry name" value="PROTEIN FECR"/>
    <property type="match status" value="1"/>
</dbReference>
<dbReference type="Pfam" id="PF16344">
    <property type="entry name" value="FecR_C"/>
    <property type="match status" value="1"/>
</dbReference>
<protein>
    <submittedName>
        <fullName evidence="3">FecR protein</fullName>
    </submittedName>
</protein>
<dbReference type="Gene3D" id="2.60.120.1440">
    <property type="match status" value="1"/>
</dbReference>
<evidence type="ECO:0000313" key="4">
    <source>
        <dbReference type="Proteomes" id="UP000199310"/>
    </source>
</evidence>
<name>A0A1I0SA53_9BACT</name>
<evidence type="ECO:0000313" key="3">
    <source>
        <dbReference type="EMBL" id="SEW53055.1"/>
    </source>
</evidence>
<evidence type="ECO:0000259" key="2">
    <source>
        <dbReference type="Pfam" id="PF16344"/>
    </source>
</evidence>
<dbReference type="GO" id="GO:0016989">
    <property type="term" value="F:sigma factor antagonist activity"/>
    <property type="evidence" value="ECO:0007669"/>
    <property type="project" value="TreeGrafter"/>
</dbReference>
<dbReference type="InterPro" id="IPR032508">
    <property type="entry name" value="FecR_C"/>
</dbReference>
<dbReference type="STRING" id="29529.SAMN04488122_5317"/>
<dbReference type="Proteomes" id="UP000199310">
    <property type="component" value="Unassembled WGS sequence"/>
</dbReference>
<dbReference type="AlphaFoldDB" id="A0A1I0SA53"/>
<dbReference type="InterPro" id="IPR006860">
    <property type="entry name" value="FecR"/>
</dbReference>
<accession>A0A1I0SA53</accession>
<feature type="domain" description="Protein FecR C-terminal" evidence="2">
    <location>
        <begin position="332"/>
        <end position="398"/>
    </location>
</feature>
<proteinExistence type="predicted"/>
<dbReference type="PANTHER" id="PTHR30273">
    <property type="entry name" value="PERIPLASMIC SIGNAL SENSOR AND SIGMA FACTOR ACTIVATOR FECR-RELATED"/>
    <property type="match status" value="1"/>
</dbReference>
<reference evidence="4" key="1">
    <citation type="submission" date="2016-10" db="EMBL/GenBank/DDBJ databases">
        <authorList>
            <person name="Varghese N."/>
            <person name="Submissions S."/>
        </authorList>
    </citation>
    <scope>NUCLEOTIDE SEQUENCE [LARGE SCALE GENOMIC DNA]</scope>
    <source>
        <strain evidence="4">DSM 3695</strain>
    </source>
</reference>
<feature type="domain" description="FecR protein" evidence="1">
    <location>
        <begin position="189"/>
        <end position="288"/>
    </location>
</feature>
<keyword evidence="4" id="KW-1185">Reference proteome</keyword>
<dbReference type="Gene3D" id="3.55.50.30">
    <property type="match status" value="1"/>
</dbReference>
<organism evidence="3 4">
    <name type="scientific">Chitinophaga arvensicola</name>
    <dbReference type="NCBI Taxonomy" id="29529"/>
    <lineage>
        <taxon>Bacteria</taxon>
        <taxon>Pseudomonadati</taxon>
        <taxon>Bacteroidota</taxon>
        <taxon>Chitinophagia</taxon>
        <taxon>Chitinophagales</taxon>
        <taxon>Chitinophagaceae</taxon>
        <taxon>Chitinophaga</taxon>
    </lineage>
</organism>
<gene>
    <name evidence="3" type="ORF">SAMN04488122_5317</name>
</gene>
<dbReference type="Pfam" id="PF04773">
    <property type="entry name" value="FecR"/>
    <property type="match status" value="1"/>
</dbReference>